<feature type="transmembrane region" description="Helical" evidence="6">
    <location>
        <begin position="212"/>
        <end position="236"/>
    </location>
</feature>
<dbReference type="PANTHER" id="PTHR23523">
    <property type="match status" value="1"/>
</dbReference>
<gene>
    <name evidence="8" type="ORF">GQR93_03890</name>
</gene>
<dbReference type="SUPFAM" id="SSF103473">
    <property type="entry name" value="MFS general substrate transporter"/>
    <property type="match status" value="1"/>
</dbReference>
<evidence type="ECO:0000256" key="5">
    <source>
        <dbReference type="ARBA" id="ARBA00023136"/>
    </source>
</evidence>
<dbReference type="InterPro" id="IPR036259">
    <property type="entry name" value="MFS_trans_sf"/>
</dbReference>
<comment type="subcellular location">
    <subcellularLocation>
        <location evidence="1">Cell membrane</location>
        <topology evidence="1">Multi-pass membrane protein</topology>
    </subcellularLocation>
</comment>
<dbReference type="GO" id="GO:0022857">
    <property type="term" value="F:transmembrane transporter activity"/>
    <property type="evidence" value="ECO:0007669"/>
    <property type="project" value="InterPro"/>
</dbReference>
<feature type="transmembrane region" description="Helical" evidence="6">
    <location>
        <begin position="346"/>
        <end position="365"/>
    </location>
</feature>
<keyword evidence="2" id="KW-0813">Transport</keyword>
<evidence type="ECO:0000256" key="6">
    <source>
        <dbReference type="SAM" id="Phobius"/>
    </source>
</evidence>
<sequence length="398" mass="43067">MQKSKNRSLTQILTVLLIILIGANMRTALTAVPPILTNISSSFNLPDWFLGSLTTIPLLCFALISPFVNRLSRKFGMLTTIIAALIGLLIGSFIRIYSFSTLLIGTLLIGGSIAILNVLSPTMVAEFYPRKIGLMTSAYTLSMTIFSALSAGLSAPISSKIGWQPMLQWLVIFPILTLLIAFGSRGRKHPQQSSRSSFNPTAQLKPVWRQPLAWYLTVFMGLQSFLFYTILTWLPSIFIAHGINQNRASLLLGLLQLASLPTAYFIPNLAGRLTKQAPLVWTIFGLFILGLGGLLLNTASMTIAVIICILLGFATSSAFSMSMILFSLKTANPYETSAVSGMAQSIGYLAAAVGPLLSGLIHGAIASWWPVIVMMLIVVVIQTSFGLLVDSKPSVFGE</sequence>
<dbReference type="PROSITE" id="PS50850">
    <property type="entry name" value="MFS"/>
    <property type="match status" value="1"/>
</dbReference>
<feature type="transmembrane region" description="Helical" evidence="6">
    <location>
        <begin position="12"/>
        <end position="36"/>
    </location>
</feature>
<feature type="transmembrane region" description="Helical" evidence="6">
    <location>
        <begin position="166"/>
        <end position="184"/>
    </location>
</feature>
<dbReference type="Pfam" id="PF07690">
    <property type="entry name" value="MFS_1"/>
    <property type="match status" value="1"/>
</dbReference>
<evidence type="ECO:0000256" key="2">
    <source>
        <dbReference type="ARBA" id="ARBA00022448"/>
    </source>
</evidence>
<dbReference type="Proteomes" id="UP000465035">
    <property type="component" value="Chromosome"/>
</dbReference>
<reference evidence="8 9" key="1">
    <citation type="submission" date="2019-12" db="EMBL/GenBank/DDBJ databases">
        <title>Lactobacillus hilgardii FLUB.</title>
        <authorList>
            <person name="Gustaw K."/>
        </authorList>
    </citation>
    <scope>NUCLEOTIDE SEQUENCE [LARGE SCALE GENOMIC DNA]</scope>
    <source>
        <strain evidence="8 9">FLUB</strain>
    </source>
</reference>
<dbReference type="InterPro" id="IPR020846">
    <property type="entry name" value="MFS_dom"/>
</dbReference>
<dbReference type="InterPro" id="IPR011701">
    <property type="entry name" value="MFS"/>
</dbReference>
<keyword evidence="4 6" id="KW-1133">Transmembrane helix</keyword>
<dbReference type="Gene3D" id="1.20.1250.20">
    <property type="entry name" value="MFS general substrate transporter like domains"/>
    <property type="match status" value="1"/>
</dbReference>
<feature type="transmembrane region" description="Helical" evidence="6">
    <location>
        <begin position="302"/>
        <end position="326"/>
    </location>
</feature>
<name>A0A6P1E277_LENHI</name>
<proteinExistence type="predicted"/>
<dbReference type="AlphaFoldDB" id="A0A6P1E277"/>
<feature type="domain" description="Major facilitator superfamily (MFS) profile" evidence="7">
    <location>
        <begin position="10"/>
        <end position="394"/>
    </location>
</feature>
<evidence type="ECO:0000259" key="7">
    <source>
        <dbReference type="PROSITE" id="PS50850"/>
    </source>
</evidence>
<feature type="transmembrane region" description="Helical" evidence="6">
    <location>
        <begin position="102"/>
        <end position="120"/>
    </location>
</feature>
<dbReference type="EMBL" id="CP047121">
    <property type="protein sequence ID" value="QHB51416.1"/>
    <property type="molecule type" value="Genomic_DNA"/>
</dbReference>
<dbReference type="GO" id="GO:0005886">
    <property type="term" value="C:plasma membrane"/>
    <property type="evidence" value="ECO:0007669"/>
    <property type="project" value="UniProtKB-SubCell"/>
</dbReference>
<feature type="transmembrane region" description="Helical" evidence="6">
    <location>
        <begin position="132"/>
        <end position="154"/>
    </location>
</feature>
<evidence type="ECO:0000313" key="8">
    <source>
        <dbReference type="EMBL" id="QHB51416.1"/>
    </source>
</evidence>
<evidence type="ECO:0000313" key="9">
    <source>
        <dbReference type="Proteomes" id="UP000465035"/>
    </source>
</evidence>
<protein>
    <submittedName>
        <fullName evidence="8">MFS transporter</fullName>
    </submittedName>
</protein>
<evidence type="ECO:0000256" key="3">
    <source>
        <dbReference type="ARBA" id="ARBA00022692"/>
    </source>
</evidence>
<feature type="transmembrane region" description="Helical" evidence="6">
    <location>
        <begin position="371"/>
        <end position="389"/>
    </location>
</feature>
<keyword evidence="5 6" id="KW-0472">Membrane</keyword>
<dbReference type="InterPro" id="IPR052524">
    <property type="entry name" value="MFS_Cyanate_Porter"/>
</dbReference>
<organism evidence="8 9">
    <name type="scientific">Lentilactobacillus hilgardii</name>
    <name type="common">Lactobacillus hilgardii</name>
    <dbReference type="NCBI Taxonomy" id="1588"/>
    <lineage>
        <taxon>Bacteria</taxon>
        <taxon>Bacillati</taxon>
        <taxon>Bacillota</taxon>
        <taxon>Bacilli</taxon>
        <taxon>Lactobacillales</taxon>
        <taxon>Lactobacillaceae</taxon>
        <taxon>Lentilactobacillus</taxon>
    </lineage>
</organism>
<evidence type="ECO:0000256" key="1">
    <source>
        <dbReference type="ARBA" id="ARBA00004651"/>
    </source>
</evidence>
<feature type="transmembrane region" description="Helical" evidence="6">
    <location>
        <begin position="75"/>
        <end position="96"/>
    </location>
</feature>
<accession>A0A6P1E277</accession>
<feature type="transmembrane region" description="Helical" evidence="6">
    <location>
        <begin position="278"/>
        <end position="296"/>
    </location>
</feature>
<keyword evidence="3 6" id="KW-0812">Transmembrane</keyword>
<evidence type="ECO:0000256" key="4">
    <source>
        <dbReference type="ARBA" id="ARBA00022989"/>
    </source>
</evidence>
<dbReference type="PANTHER" id="PTHR23523:SF2">
    <property type="entry name" value="2-NITROIMIDAZOLE TRANSPORTER"/>
    <property type="match status" value="1"/>
</dbReference>
<feature type="transmembrane region" description="Helical" evidence="6">
    <location>
        <begin position="48"/>
        <end position="68"/>
    </location>
</feature>